<gene>
    <name evidence="3" type="ORF">ABXZ36_05885</name>
</gene>
<keyword evidence="1" id="KW-0812">Transmembrane</keyword>
<dbReference type="InterPro" id="IPR000326">
    <property type="entry name" value="PAP2/HPO"/>
</dbReference>
<dbReference type="PANTHER" id="PTHR14969:SF13">
    <property type="entry name" value="AT30094P"/>
    <property type="match status" value="1"/>
</dbReference>
<comment type="caution">
    <text evidence="3">The sequence shown here is derived from an EMBL/GenBank/DDBJ whole genome shotgun (WGS) entry which is preliminary data.</text>
</comment>
<evidence type="ECO:0000313" key="3">
    <source>
        <dbReference type="EMBL" id="MET6990173.1"/>
    </source>
</evidence>
<dbReference type="SUPFAM" id="SSF48317">
    <property type="entry name" value="Acid phosphatase/Vanadium-dependent haloperoxidase"/>
    <property type="match status" value="1"/>
</dbReference>
<name>A0ABV2SSP7_9FLAO</name>
<proteinExistence type="predicted"/>
<keyword evidence="4" id="KW-1185">Reference proteome</keyword>
<keyword evidence="1" id="KW-1133">Transmembrane helix</keyword>
<feature type="transmembrane region" description="Helical" evidence="1">
    <location>
        <begin position="108"/>
        <end position="129"/>
    </location>
</feature>
<feature type="transmembrane region" description="Helical" evidence="1">
    <location>
        <begin position="162"/>
        <end position="183"/>
    </location>
</feature>
<evidence type="ECO:0000259" key="2">
    <source>
        <dbReference type="SMART" id="SM00014"/>
    </source>
</evidence>
<evidence type="ECO:0000313" key="4">
    <source>
        <dbReference type="Proteomes" id="UP001549799"/>
    </source>
</evidence>
<dbReference type="PANTHER" id="PTHR14969">
    <property type="entry name" value="SPHINGOSINE-1-PHOSPHATE PHOSPHOHYDROLASE"/>
    <property type="match status" value="1"/>
</dbReference>
<sequence>MMEQLVQIDKQLFLFLNAMGSTTWDGFWLFMTNKFSSIPLYLFLLITSYKSFGLKKTLLILVTVALLITVTDQLGNFFKYGVQRLRPCYDPELTGMVRLVKSSCGGKFGYFSAHAANSFALAFFFTRLLAFKYKYIGFFLFSWAAVVAYSRIYVGVHFPLDILTGMGIGLFLSWLFTKLYIFAIQKFFYDF</sequence>
<reference evidence="3 4" key="1">
    <citation type="submission" date="2024-07" db="EMBL/GenBank/DDBJ databases">
        <title>The genome sequence of type strain Sediminicola arcticus GDMCC 1.2805.</title>
        <authorList>
            <person name="Liu Y."/>
        </authorList>
    </citation>
    <scope>NUCLEOTIDE SEQUENCE [LARGE SCALE GENOMIC DNA]</scope>
    <source>
        <strain evidence="3 4">GDMCC 1.2805</strain>
    </source>
</reference>
<keyword evidence="1" id="KW-0472">Membrane</keyword>
<protein>
    <submittedName>
        <fullName evidence="3">Phosphatase PAP2 family protein</fullName>
    </submittedName>
</protein>
<dbReference type="Gene3D" id="1.20.144.10">
    <property type="entry name" value="Phosphatidic acid phosphatase type 2/haloperoxidase"/>
    <property type="match status" value="1"/>
</dbReference>
<dbReference type="Pfam" id="PF01569">
    <property type="entry name" value="PAP2"/>
    <property type="match status" value="1"/>
</dbReference>
<evidence type="ECO:0000256" key="1">
    <source>
        <dbReference type="SAM" id="Phobius"/>
    </source>
</evidence>
<dbReference type="EMBL" id="JBEXAE010000002">
    <property type="protein sequence ID" value="MET6990173.1"/>
    <property type="molecule type" value="Genomic_DNA"/>
</dbReference>
<feature type="transmembrane region" description="Helical" evidence="1">
    <location>
        <begin position="26"/>
        <end position="46"/>
    </location>
</feature>
<feature type="transmembrane region" description="Helical" evidence="1">
    <location>
        <begin position="136"/>
        <end position="156"/>
    </location>
</feature>
<dbReference type="RefSeq" id="WP_354614560.1">
    <property type="nucleotide sequence ID" value="NZ_JBEXAE010000002.1"/>
</dbReference>
<feature type="domain" description="Phosphatidic acid phosphatase type 2/haloperoxidase" evidence="2">
    <location>
        <begin position="60"/>
        <end position="177"/>
    </location>
</feature>
<dbReference type="InterPro" id="IPR036938">
    <property type="entry name" value="PAP2/HPO_sf"/>
</dbReference>
<accession>A0ABV2SSP7</accession>
<feature type="transmembrane region" description="Helical" evidence="1">
    <location>
        <begin position="58"/>
        <end position="78"/>
    </location>
</feature>
<dbReference type="Proteomes" id="UP001549799">
    <property type="component" value="Unassembled WGS sequence"/>
</dbReference>
<organism evidence="3 4">
    <name type="scientific">Sediminicola arcticus</name>
    <dbReference type="NCBI Taxonomy" id="1574308"/>
    <lineage>
        <taxon>Bacteria</taxon>
        <taxon>Pseudomonadati</taxon>
        <taxon>Bacteroidota</taxon>
        <taxon>Flavobacteriia</taxon>
        <taxon>Flavobacteriales</taxon>
        <taxon>Flavobacteriaceae</taxon>
        <taxon>Sediminicola</taxon>
    </lineage>
</organism>
<dbReference type="SMART" id="SM00014">
    <property type="entry name" value="acidPPc"/>
    <property type="match status" value="1"/>
</dbReference>